<dbReference type="Gene3D" id="3.40.50.300">
    <property type="entry name" value="P-loop containing nucleotide triphosphate hydrolases"/>
    <property type="match status" value="1"/>
</dbReference>
<sequence>MKLKNPSAQLIKSIELPNALIDSFKQENVVLFVGSGLSIDLGLPNWNQLVIEIISHIESRTNSDNLGLFKQLLETSNMDALDVLTQIEKKGHKKLAQDYIGNRLRLKDNCNLTLQKRIFAKCSRIITTNYDHAFEKALGDSVHKVSFNSIHSISNLSSKDEYIFKIHGDVDEPDNCILFESDYKKLYEQNGEREELLINQIKNLILNKTLVFIGFSFSDPYIKEIMDHIFNITKGTMSNHFLFTTSKDFNIPYIQPIVLEQYSDIDYVLKQIPLPTETDSEPKIKEDIEVETIEANHESTIPIINLLFSEPIDKGYNYNVDLFSRVLSKYELRLNITYLNLEQLRNIENGLVIIFSKTIKNKLIIEDEYLQSRQISHSELVENLSAEINGIFIVSNDYPQFNVENAKSPPCYYIIDENPSKIKRKLDTILFKLLKKRNDFHSTIDKKIGTENLIPFSFKKGKAIIINQNTNISRYLDKKLLANFVGRKTDVENIIRKIIDLEYESKILTIKGSGGIGKTTIIIKSVLELAQRQIYDSVQYVSCQSITSYDNFEYQMANCVNLDPTGDVIEQIRTNHFTKNTVIILDNFETLLQLNDKAGILNLVSIACDYFIIITTSRQLLDLDFEEVYELRNLTTDEGLELFKKYYKGNVETKEDEEVLRYEIIENLLNNNPLAIKIISKGIPKSKNLELLKNELKDNIFQNENINKIFEKPEDINIEKSSSLFYSIKYGFDKLNEKERFAFELLSLFPDGIHIENLKKFAKQKKDATKITDKEIKALDDKSLLENSRGFLKLQSILNRFSSYQFDRRLEKDKKKYYTLCFEYNSFFLNVLDQILTTSDSLQIHDDNINNYLKCIDFIEFVDKPNSEKLDYIDSLAYFFRHINQFEEFLEIIGQDKIERLFNRNEKEAKLYRLIILQLIYWCKDFSVVDEILEIYNKEELINLNFNDKIERLSYVKVLNILTCEGESLFSLKDRIDRWYLKNTIIDDLFRVGLVSVALDLVEYEPDKTFIEYDILLETGKLNLADLENYISKLYDKESLELIQISYVKLKYDPDTKIDTTRFIITNPYTKGMIYLIKAITSRDEGSTHLFFKTALKNLKHIKYYYVEAIYQYCIFLKKHKGEKYNYYVKKGIQVSVELNFWYLNFKFERLSNETLIYNESLIFNKLVGIERTTFDLFIEQYKNEHKANRKKK</sequence>
<evidence type="ECO:0000313" key="3">
    <source>
        <dbReference type="Proteomes" id="UP000219559"/>
    </source>
</evidence>
<dbReference type="Proteomes" id="UP000219559">
    <property type="component" value="Unassembled WGS sequence"/>
</dbReference>
<dbReference type="PANTHER" id="PTHR47691:SF3">
    <property type="entry name" value="HTH-TYPE TRANSCRIPTIONAL REGULATOR RV0890C-RELATED"/>
    <property type="match status" value="1"/>
</dbReference>
<dbReference type="SUPFAM" id="SSF52540">
    <property type="entry name" value="P-loop containing nucleoside triphosphate hydrolases"/>
    <property type="match status" value="1"/>
</dbReference>
<dbReference type="InterPro" id="IPR002182">
    <property type="entry name" value="NB-ARC"/>
</dbReference>
<accession>A0A2A4G742</accession>
<dbReference type="AlphaFoldDB" id="A0A2A4G742"/>
<dbReference type="PRINTS" id="PR00364">
    <property type="entry name" value="DISEASERSIST"/>
</dbReference>
<protein>
    <recommendedName>
        <fullName evidence="1">NB-ARC domain-containing protein</fullName>
    </recommendedName>
</protein>
<reference evidence="2 3" key="1">
    <citation type="submission" date="2017-04" db="EMBL/GenBank/DDBJ databases">
        <title>A new member of the family Flavobacteriaceae isolated from ascidians.</title>
        <authorList>
            <person name="Chen L."/>
        </authorList>
    </citation>
    <scope>NUCLEOTIDE SEQUENCE [LARGE SCALE GENOMIC DNA]</scope>
    <source>
        <strain evidence="2 3">HQA918</strain>
    </source>
</reference>
<dbReference type="InterPro" id="IPR029035">
    <property type="entry name" value="DHS-like_NAD/FAD-binding_dom"/>
</dbReference>
<evidence type="ECO:0000313" key="2">
    <source>
        <dbReference type="EMBL" id="PCE63774.1"/>
    </source>
</evidence>
<dbReference type="Pfam" id="PF00931">
    <property type="entry name" value="NB-ARC"/>
    <property type="match status" value="1"/>
</dbReference>
<dbReference type="Pfam" id="PF13289">
    <property type="entry name" value="SIR2_2"/>
    <property type="match status" value="1"/>
</dbReference>
<dbReference type="GO" id="GO:0043531">
    <property type="term" value="F:ADP binding"/>
    <property type="evidence" value="ECO:0007669"/>
    <property type="project" value="InterPro"/>
</dbReference>
<name>A0A2A4G742_9FLAO</name>
<feature type="domain" description="NB-ARC" evidence="1">
    <location>
        <begin position="488"/>
        <end position="646"/>
    </location>
</feature>
<dbReference type="OrthoDB" id="1688888at2"/>
<comment type="caution">
    <text evidence="2">The sequence shown here is derived from an EMBL/GenBank/DDBJ whole genome shotgun (WGS) entry which is preliminary data.</text>
</comment>
<dbReference type="SUPFAM" id="SSF52467">
    <property type="entry name" value="DHS-like NAD/FAD-binding domain"/>
    <property type="match status" value="1"/>
</dbReference>
<dbReference type="PANTHER" id="PTHR47691">
    <property type="entry name" value="REGULATOR-RELATED"/>
    <property type="match status" value="1"/>
</dbReference>
<organism evidence="2 3">
    <name type="scientific">Sediminicola luteus</name>
    <dbReference type="NCBI Taxonomy" id="319238"/>
    <lineage>
        <taxon>Bacteria</taxon>
        <taxon>Pseudomonadati</taxon>
        <taxon>Bacteroidota</taxon>
        <taxon>Flavobacteriia</taxon>
        <taxon>Flavobacteriales</taxon>
        <taxon>Flavobacteriaceae</taxon>
        <taxon>Sediminicola</taxon>
    </lineage>
</organism>
<dbReference type="RefSeq" id="WP_097442490.1">
    <property type="nucleotide sequence ID" value="NZ_NBWU01000004.1"/>
</dbReference>
<evidence type="ECO:0000259" key="1">
    <source>
        <dbReference type="Pfam" id="PF00931"/>
    </source>
</evidence>
<proteinExistence type="predicted"/>
<gene>
    <name evidence="2" type="ORF">B7P33_10900</name>
</gene>
<keyword evidence="3" id="KW-1185">Reference proteome</keyword>
<dbReference type="InterPro" id="IPR027417">
    <property type="entry name" value="P-loop_NTPase"/>
</dbReference>
<dbReference type="EMBL" id="NBWU01000004">
    <property type="protein sequence ID" value="PCE63774.1"/>
    <property type="molecule type" value="Genomic_DNA"/>
</dbReference>